<feature type="compositionally biased region" description="Low complexity" evidence="13">
    <location>
        <begin position="873"/>
        <end position="886"/>
    </location>
</feature>
<keyword evidence="8" id="KW-0788">Thiol protease</keyword>
<dbReference type="GO" id="GO:0035973">
    <property type="term" value="P:aggrephagy"/>
    <property type="evidence" value="ECO:0007669"/>
    <property type="project" value="TreeGrafter"/>
</dbReference>
<keyword evidence="16" id="KW-1185">Reference proteome</keyword>
<dbReference type="InParanoid" id="A0A0H2S1U3"/>
<dbReference type="GO" id="GO:0004197">
    <property type="term" value="F:cysteine-type endopeptidase activity"/>
    <property type="evidence" value="ECO:0007669"/>
    <property type="project" value="TreeGrafter"/>
</dbReference>
<evidence type="ECO:0000256" key="3">
    <source>
        <dbReference type="ARBA" id="ARBA00010958"/>
    </source>
</evidence>
<feature type="domain" description="Peptidase C54 catalytic" evidence="14">
    <location>
        <begin position="338"/>
        <end position="753"/>
    </location>
</feature>
<feature type="region of interest" description="Disordered" evidence="13">
    <location>
        <begin position="627"/>
        <end position="697"/>
    </location>
</feature>
<evidence type="ECO:0000256" key="11">
    <source>
        <dbReference type="ARBA" id="ARBA00029362"/>
    </source>
</evidence>
<feature type="compositionally biased region" description="Low complexity" evidence="13">
    <location>
        <begin position="640"/>
        <end position="684"/>
    </location>
</feature>
<dbReference type="GO" id="GO:0015031">
    <property type="term" value="P:protein transport"/>
    <property type="evidence" value="ECO:0007669"/>
    <property type="project" value="UniProtKB-KW"/>
</dbReference>
<feature type="compositionally biased region" description="Basic and acidic residues" evidence="13">
    <location>
        <begin position="806"/>
        <end position="832"/>
    </location>
</feature>
<feature type="compositionally biased region" description="Low complexity" evidence="13">
    <location>
        <begin position="1041"/>
        <end position="1053"/>
    </location>
</feature>
<evidence type="ECO:0000256" key="13">
    <source>
        <dbReference type="SAM" id="MobiDB-lite"/>
    </source>
</evidence>
<dbReference type="STRING" id="27342.A0A0H2S1U3"/>
<feature type="compositionally biased region" description="Low complexity" evidence="13">
    <location>
        <begin position="969"/>
        <end position="1012"/>
    </location>
</feature>
<evidence type="ECO:0000256" key="10">
    <source>
        <dbReference type="ARBA" id="ARBA00023006"/>
    </source>
</evidence>
<dbReference type="GO" id="GO:0019786">
    <property type="term" value="F:protein-phosphatidylethanolamide deconjugating activity"/>
    <property type="evidence" value="ECO:0007669"/>
    <property type="project" value="InterPro"/>
</dbReference>
<dbReference type="EMBL" id="KQ085900">
    <property type="protein sequence ID" value="KLO17837.1"/>
    <property type="molecule type" value="Genomic_DNA"/>
</dbReference>
<evidence type="ECO:0000256" key="5">
    <source>
        <dbReference type="ARBA" id="ARBA00022490"/>
    </source>
</evidence>
<feature type="region of interest" description="Disordered" evidence="13">
    <location>
        <begin position="792"/>
        <end position="1109"/>
    </location>
</feature>
<dbReference type="Proteomes" id="UP000053477">
    <property type="component" value="Unassembled WGS sequence"/>
</dbReference>
<evidence type="ECO:0000313" key="15">
    <source>
        <dbReference type="EMBL" id="KLO17837.1"/>
    </source>
</evidence>
<feature type="region of interest" description="Disordered" evidence="13">
    <location>
        <begin position="1"/>
        <end position="157"/>
    </location>
</feature>
<evidence type="ECO:0000256" key="9">
    <source>
        <dbReference type="ARBA" id="ARBA00022927"/>
    </source>
</evidence>
<dbReference type="GO" id="GO:0000045">
    <property type="term" value="P:autophagosome assembly"/>
    <property type="evidence" value="ECO:0007669"/>
    <property type="project" value="TreeGrafter"/>
</dbReference>
<feature type="region of interest" description="Disordered" evidence="13">
    <location>
        <begin position="528"/>
        <end position="553"/>
    </location>
</feature>
<feature type="compositionally biased region" description="Low complexity" evidence="13">
    <location>
        <begin position="950"/>
        <end position="959"/>
    </location>
</feature>
<feature type="compositionally biased region" description="Low complexity" evidence="13">
    <location>
        <begin position="1"/>
        <end position="19"/>
    </location>
</feature>
<feature type="compositionally biased region" description="Basic and acidic residues" evidence="13">
    <location>
        <begin position="29"/>
        <end position="38"/>
    </location>
</feature>
<dbReference type="InterPro" id="IPR005078">
    <property type="entry name" value="Peptidase_C54"/>
</dbReference>
<feature type="compositionally biased region" description="Polar residues" evidence="13">
    <location>
        <begin position="931"/>
        <end position="940"/>
    </location>
</feature>
<keyword evidence="5" id="KW-0963">Cytoplasm</keyword>
<feature type="compositionally biased region" description="Basic and acidic residues" evidence="13">
    <location>
        <begin position="81"/>
        <end position="108"/>
    </location>
</feature>
<keyword evidence="6" id="KW-0645">Protease</keyword>
<dbReference type="PANTHER" id="PTHR22624:SF49">
    <property type="entry name" value="CYSTEINE PROTEASE"/>
    <property type="match status" value="1"/>
</dbReference>
<evidence type="ECO:0000256" key="6">
    <source>
        <dbReference type="ARBA" id="ARBA00022670"/>
    </source>
</evidence>
<dbReference type="GO" id="GO:0016485">
    <property type="term" value="P:protein processing"/>
    <property type="evidence" value="ECO:0007669"/>
    <property type="project" value="TreeGrafter"/>
</dbReference>
<evidence type="ECO:0000313" key="16">
    <source>
        <dbReference type="Proteomes" id="UP000053477"/>
    </source>
</evidence>
<feature type="compositionally biased region" description="Low complexity" evidence="13">
    <location>
        <begin position="50"/>
        <end position="80"/>
    </location>
</feature>
<feature type="compositionally biased region" description="Low complexity" evidence="13">
    <location>
        <begin position="1063"/>
        <end position="1077"/>
    </location>
</feature>
<gene>
    <name evidence="15" type="ORF">SCHPADRAFT_913413</name>
</gene>
<reference evidence="15 16" key="1">
    <citation type="submission" date="2015-04" db="EMBL/GenBank/DDBJ databases">
        <title>Complete genome sequence of Schizopora paradoxa KUC8140, a cosmopolitan wood degrader in East Asia.</title>
        <authorList>
            <consortium name="DOE Joint Genome Institute"/>
            <person name="Min B."/>
            <person name="Park H."/>
            <person name="Jang Y."/>
            <person name="Kim J.-J."/>
            <person name="Kim K.H."/>
            <person name="Pangilinan J."/>
            <person name="Lipzen A."/>
            <person name="Riley R."/>
            <person name="Grigoriev I.V."/>
            <person name="Spatafora J.W."/>
            <person name="Choi I.-G."/>
        </authorList>
    </citation>
    <scope>NUCLEOTIDE SEQUENCE [LARGE SCALE GENOMIC DNA]</scope>
    <source>
        <strain evidence="15 16">KUC8140</strain>
    </source>
</reference>
<dbReference type="GO" id="GO:0034727">
    <property type="term" value="P:piecemeal microautophagy of the nucleus"/>
    <property type="evidence" value="ECO:0007669"/>
    <property type="project" value="TreeGrafter"/>
</dbReference>
<name>A0A0H2S1U3_9AGAM</name>
<feature type="compositionally biased region" description="Polar residues" evidence="13">
    <location>
        <begin position="39"/>
        <end position="49"/>
    </location>
</feature>
<evidence type="ECO:0000256" key="2">
    <source>
        <dbReference type="ARBA" id="ARBA00004496"/>
    </source>
</evidence>
<feature type="region of interest" description="Disordered" evidence="13">
    <location>
        <begin position="268"/>
        <end position="329"/>
    </location>
</feature>
<dbReference type="SUPFAM" id="SSF54001">
    <property type="entry name" value="Cysteine proteinases"/>
    <property type="match status" value="1"/>
</dbReference>
<dbReference type="PANTHER" id="PTHR22624">
    <property type="entry name" value="CYSTEINE PROTEASE ATG4"/>
    <property type="match status" value="1"/>
</dbReference>
<evidence type="ECO:0000259" key="14">
    <source>
        <dbReference type="Pfam" id="PF03416"/>
    </source>
</evidence>
<feature type="compositionally biased region" description="Acidic residues" evidence="13">
    <location>
        <begin position="1024"/>
        <end position="1039"/>
    </location>
</feature>
<sequence length="1109" mass="119481">MSGKPSSSASANSNGHGPSKLPKFLQGKTNRDRSKSVNEQHPSVGQGPTASTSGSKLSGGSASVVASSSAGSSSSSQAAESSKHSRQERRSSKFKGILKEPRDDRFDNAGDESMAEDSPVIIETPAPRSRTLTRADRPLSASASDSHAHPGSNFYHPSSHLSHGGRFSDVGTRLSGWFTHAFSTSSTDLTSLPALLTTSSPAATSLPMASSPKSSRPNTAGMALLTAARHGKGYLDKGVRYILDSDATPDKCTDPIWLLGVQHPGYEPPPPPVSISPPSGRRSSLDFRRSSSSSFRSSQSSSRGATSSPEPSLSHSTSRHPRSSTSGSDPSLHWPPIFYADFVTRIWLTYRSHFTPIRDHSLAALDSDSHSDSQSAPVSASPRRWNLLGGEKGWSSDAGWGCMLRTGQSLLANALIHLHLGRDWRRPPMPVHTADYATYVKIITWFLDSPDPGCPFSVHRMALAGKDLGKDVGQWFGPSTAAGAIKTLVHAFPEAGIGVSVAMDGVLYETDVLAASNVSPYHYNRYHHSRMPTTGSSSPGSKRARNRLHADQQRQSMLGSAWGQRPVLVLIGIRLGLQGVNPIYYDAVKTLYTFPQSVGIAGGRPSSSYYFVGSQADSLFYLDPHHARPAVPYRPPPSPSNDSASEKQSSSQSTSGASVQNPAVAAAQRRQRVTPSPDSGSVRSDGGGSSFSATGSQYENLDPVQEHYVSAYSPTELRTFHCDRVRKMPLSGLDPSMLLGFICRDEQDWRDLRARVSEMPRKIFAIQDEPPSWPSDSDDMGLESVSDVDVDIEGPEDAFSPELDDPAEKKLVDGSSISKDEMQMDELDVKVDEDTEPEEEGRRQSEDVLTEDDPVGPVTPGANTLTHEQAIEQAQSSKFAKQQKSAIEAVQLGPGVPDDDRGFLDDDEEWVAAAMPTPQAREKTDIGGSWVDSNSNSRVNLASVIRPSNGTSSSRTSSTTRERKRSGSKESPSSSRILQPTKSKLNPSRSSNSSKTKTSSSGSRIKRSSVQSAKEYFPFPVVDDREDEDLDNDDADEYDMTTSSSDTSQRQRTGTAQRTPIANVKSNDSKNNNVQNSPTGSRIRNVRARDGGRTQSGGVKGIVTSDLDD</sequence>
<feature type="compositionally biased region" description="Low complexity" evidence="13">
    <location>
        <begin position="290"/>
        <end position="316"/>
    </location>
</feature>
<dbReference type="InterPro" id="IPR038765">
    <property type="entry name" value="Papain-like_cys_pep_sf"/>
</dbReference>
<proteinExistence type="inferred from homology"/>
<evidence type="ECO:0000256" key="1">
    <source>
        <dbReference type="ARBA" id="ARBA00004329"/>
    </source>
</evidence>
<keyword evidence="9" id="KW-0653">Protein transport</keyword>
<dbReference type="OrthoDB" id="2960936at2759"/>
<evidence type="ECO:0000256" key="4">
    <source>
        <dbReference type="ARBA" id="ARBA00022448"/>
    </source>
</evidence>
<comment type="similarity">
    <text evidence="3">Belongs to the peptidase C54 family.</text>
</comment>
<evidence type="ECO:0000256" key="7">
    <source>
        <dbReference type="ARBA" id="ARBA00022801"/>
    </source>
</evidence>
<evidence type="ECO:0000256" key="8">
    <source>
        <dbReference type="ARBA" id="ARBA00022807"/>
    </source>
</evidence>
<keyword evidence="10" id="KW-0072">Autophagy</keyword>
<keyword evidence="4" id="KW-0813">Transport</keyword>
<feature type="compositionally biased region" description="Polar residues" evidence="13">
    <location>
        <begin position="531"/>
        <end position="540"/>
    </location>
</feature>
<accession>A0A0H2S1U3</accession>
<protein>
    <recommendedName>
        <fullName evidence="12">Autophagy-related protein 4</fullName>
    </recommendedName>
</protein>
<evidence type="ECO:0000256" key="12">
    <source>
        <dbReference type="ARBA" id="ARBA00030240"/>
    </source>
</evidence>
<dbReference type="GO" id="GO:0000407">
    <property type="term" value="C:phagophore assembly site"/>
    <property type="evidence" value="ECO:0007669"/>
    <property type="project" value="UniProtKB-SubCell"/>
</dbReference>
<comment type="subcellular location">
    <subcellularLocation>
        <location evidence="2">Cytoplasm</location>
    </subcellularLocation>
    <subcellularLocation>
        <location evidence="1">Preautophagosomal structure</location>
    </subcellularLocation>
</comment>
<comment type="catalytic activity">
    <reaction evidence="11">
        <text>[protein]-C-terminal L-amino acid-glycyl-phosphatidylethanolamide + H2O = [protein]-C-terminal L-amino acid-glycine + a 1,2-diacyl-sn-glycero-3-phosphoethanolamine</text>
        <dbReference type="Rhea" id="RHEA:67548"/>
        <dbReference type="Rhea" id="RHEA-COMP:17323"/>
        <dbReference type="Rhea" id="RHEA-COMP:17324"/>
        <dbReference type="ChEBI" id="CHEBI:15377"/>
        <dbReference type="ChEBI" id="CHEBI:64612"/>
        <dbReference type="ChEBI" id="CHEBI:172940"/>
        <dbReference type="ChEBI" id="CHEBI:172941"/>
    </reaction>
    <physiologicalReaction direction="left-to-right" evidence="11">
        <dbReference type="Rhea" id="RHEA:67549"/>
    </physiologicalReaction>
</comment>
<keyword evidence="7" id="KW-0378">Hydrolase</keyword>
<dbReference type="AlphaFoldDB" id="A0A0H2S1U3"/>
<organism evidence="15 16">
    <name type="scientific">Schizopora paradoxa</name>
    <dbReference type="NCBI Taxonomy" id="27342"/>
    <lineage>
        <taxon>Eukaryota</taxon>
        <taxon>Fungi</taxon>
        <taxon>Dikarya</taxon>
        <taxon>Basidiomycota</taxon>
        <taxon>Agaricomycotina</taxon>
        <taxon>Agaricomycetes</taxon>
        <taxon>Hymenochaetales</taxon>
        <taxon>Schizoporaceae</taxon>
        <taxon>Schizopora</taxon>
    </lineage>
</organism>
<dbReference type="GO" id="GO:0000423">
    <property type="term" value="P:mitophagy"/>
    <property type="evidence" value="ECO:0007669"/>
    <property type="project" value="TreeGrafter"/>
</dbReference>
<dbReference type="InterPro" id="IPR046792">
    <property type="entry name" value="Peptidase_C54_cat"/>
</dbReference>
<dbReference type="Pfam" id="PF03416">
    <property type="entry name" value="Peptidase_C54"/>
    <property type="match status" value="1"/>
</dbReference>